<proteinExistence type="predicted"/>
<gene>
    <name evidence="2" type="ORF">AXG93_1433s1350</name>
</gene>
<feature type="compositionally biased region" description="Low complexity" evidence="1">
    <location>
        <begin position="75"/>
        <end position="110"/>
    </location>
</feature>
<sequence>MDDYHEFGRDFAVEINAWMRHWSSNYLSINQEGVGTSGDVSDVVASGATSSSISEDTSEGTKNGTSGSTGGAAGKGSKSGPSGAAGGATRSGTSGRTGGVASVDTSSDTSSTAIGSLDGVASAVPSFSSIVEFFKRRLRDATVMSDASSTLAHVFALSKKIELNIVEERMVTSSFTKDTPITSRVQHNNAQSHPTGDGSRGVQARPHLGHRETKQCFDLHLEFRSRGRGHGRCAPRGREGRGGRDACAGAIGRPVVGVTPTTDSAMAARIEQLEQRIAAMASSGASTFHEGEDLSYLASAAQVGASVAITRGAACASKPRGATVELDP</sequence>
<evidence type="ECO:0000313" key="2">
    <source>
        <dbReference type="EMBL" id="OAE29515.1"/>
    </source>
</evidence>
<accession>A0A176WBB6</accession>
<feature type="compositionally biased region" description="Polar residues" evidence="1">
    <location>
        <begin position="177"/>
        <end position="194"/>
    </location>
</feature>
<feature type="region of interest" description="Disordered" evidence="1">
    <location>
        <begin position="177"/>
        <end position="205"/>
    </location>
</feature>
<dbReference type="Proteomes" id="UP000077202">
    <property type="component" value="Unassembled WGS sequence"/>
</dbReference>
<evidence type="ECO:0000256" key="1">
    <source>
        <dbReference type="SAM" id="MobiDB-lite"/>
    </source>
</evidence>
<dbReference type="AlphaFoldDB" id="A0A176WBB6"/>
<keyword evidence="3" id="KW-1185">Reference proteome</keyword>
<comment type="caution">
    <text evidence="2">The sequence shown here is derived from an EMBL/GenBank/DDBJ whole genome shotgun (WGS) entry which is preliminary data.</text>
</comment>
<name>A0A176WBB6_MARPO</name>
<feature type="region of interest" description="Disordered" evidence="1">
    <location>
        <begin position="40"/>
        <end position="110"/>
    </location>
</feature>
<reference evidence="2" key="1">
    <citation type="submission" date="2016-03" db="EMBL/GenBank/DDBJ databases">
        <title>Mechanisms controlling the formation of the plant cell surface in tip-growing cells are functionally conserved among land plants.</title>
        <authorList>
            <person name="Honkanen S."/>
            <person name="Jones V.A."/>
            <person name="Morieri G."/>
            <person name="Champion C."/>
            <person name="Hetherington A.J."/>
            <person name="Kelly S."/>
            <person name="Saint-Marcoux D."/>
            <person name="Proust H."/>
            <person name="Prescott H."/>
            <person name="Dolan L."/>
        </authorList>
    </citation>
    <scope>NUCLEOTIDE SEQUENCE [LARGE SCALE GENOMIC DNA]</scope>
    <source>
        <tissue evidence="2">Whole gametophyte</tissue>
    </source>
</reference>
<evidence type="ECO:0000313" key="3">
    <source>
        <dbReference type="Proteomes" id="UP000077202"/>
    </source>
</evidence>
<dbReference type="EMBL" id="LVLJ01001455">
    <property type="protein sequence ID" value="OAE29515.1"/>
    <property type="molecule type" value="Genomic_DNA"/>
</dbReference>
<protein>
    <submittedName>
        <fullName evidence="2">Uncharacterized protein</fullName>
    </submittedName>
</protein>
<organism evidence="2 3">
    <name type="scientific">Marchantia polymorpha subsp. ruderalis</name>
    <dbReference type="NCBI Taxonomy" id="1480154"/>
    <lineage>
        <taxon>Eukaryota</taxon>
        <taxon>Viridiplantae</taxon>
        <taxon>Streptophyta</taxon>
        <taxon>Embryophyta</taxon>
        <taxon>Marchantiophyta</taxon>
        <taxon>Marchantiopsida</taxon>
        <taxon>Marchantiidae</taxon>
        <taxon>Marchantiales</taxon>
        <taxon>Marchantiaceae</taxon>
        <taxon>Marchantia</taxon>
    </lineage>
</organism>